<gene>
    <name evidence="2" type="ORF">GA0070616_3738</name>
</gene>
<sequence>MSGRFSEEAMTAAMREVAAVLGVPSEDAQLLRLTNNAVFALPRQGIVIRIGRTHRLRDRMTKVVQLGRWFEKVDAPTIRLAPNVEQPIEVGDLAASVWTYLPPQSPAPTVQELGSVLREFHALDVPPLPLPRWDPIADARRRLVDAEGLDGRDRDYLAHWCDRLETRVEALAERATGQLVHGDAHVGNLLRDPQGRAVLCDFDATCVGPWQVDLVAVAVGEARFGVANAHRTLAAAYGSDVTTDPSWPLLREARELKMIVAAVPLLAGSPAVAAEFATRLRSVQQADHGTRWTPFADLTDLHREWQL</sequence>
<evidence type="ECO:0000259" key="1">
    <source>
        <dbReference type="Pfam" id="PF01636"/>
    </source>
</evidence>
<dbReference type="Proteomes" id="UP000199699">
    <property type="component" value="Unassembled WGS sequence"/>
</dbReference>
<dbReference type="InterPro" id="IPR011009">
    <property type="entry name" value="Kinase-like_dom_sf"/>
</dbReference>
<reference evidence="2 3" key="1">
    <citation type="submission" date="2016-06" db="EMBL/GenBank/DDBJ databases">
        <authorList>
            <person name="Kjaerup R.B."/>
            <person name="Dalgaard T.S."/>
            <person name="Juul-Madsen H.R."/>
        </authorList>
    </citation>
    <scope>NUCLEOTIDE SEQUENCE [LARGE SCALE GENOMIC DNA]</scope>
    <source>
        <strain evidence="2 3">DSM 43818</strain>
    </source>
</reference>
<dbReference type="EMBL" id="FMHT01000003">
    <property type="protein sequence ID" value="SCL28669.1"/>
    <property type="molecule type" value="Genomic_DNA"/>
</dbReference>
<dbReference type="RefSeq" id="WP_245712818.1">
    <property type="nucleotide sequence ID" value="NZ_FMHT01000003.1"/>
</dbReference>
<keyword evidence="2" id="KW-0808">Transferase</keyword>
<accession>A0A1C6SHE9</accession>
<protein>
    <submittedName>
        <fullName evidence="2">Phosphotransferase enzyme family protein</fullName>
    </submittedName>
</protein>
<dbReference type="AlphaFoldDB" id="A0A1C6SHE9"/>
<name>A0A1C6SHE9_9ACTN</name>
<keyword evidence="3" id="KW-1185">Reference proteome</keyword>
<feature type="domain" description="Aminoglycoside phosphotransferase" evidence="1">
    <location>
        <begin position="46"/>
        <end position="238"/>
    </location>
</feature>
<proteinExistence type="predicted"/>
<evidence type="ECO:0000313" key="3">
    <source>
        <dbReference type="Proteomes" id="UP000199699"/>
    </source>
</evidence>
<evidence type="ECO:0000313" key="2">
    <source>
        <dbReference type="EMBL" id="SCL28669.1"/>
    </source>
</evidence>
<dbReference type="InterPro" id="IPR002575">
    <property type="entry name" value="Aminoglycoside_PTrfase"/>
</dbReference>
<dbReference type="Gene3D" id="3.90.1200.10">
    <property type="match status" value="1"/>
</dbReference>
<dbReference type="GO" id="GO:0016740">
    <property type="term" value="F:transferase activity"/>
    <property type="evidence" value="ECO:0007669"/>
    <property type="project" value="UniProtKB-KW"/>
</dbReference>
<organism evidence="2 3">
    <name type="scientific">Micromonospora nigra</name>
    <dbReference type="NCBI Taxonomy" id="145857"/>
    <lineage>
        <taxon>Bacteria</taxon>
        <taxon>Bacillati</taxon>
        <taxon>Actinomycetota</taxon>
        <taxon>Actinomycetes</taxon>
        <taxon>Micromonosporales</taxon>
        <taxon>Micromonosporaceae</taxon>
        <taxon>Micromonospora</taxon>
    </lineage>
</organism>
<dbReference type="STRING" id="145857.GA0070616_3738"/>
<dbReference type="SUPFAM" id="SSF56112">
    <property type="entry name" value="Protein kinase-like (PK-like)"/>
    <property type="match status" value="1"/>
</dbReference>
<dbReference type="Pfam" id="PF01636">
    <property type="entry name" value="APH"/>
    <property type="match status" value="1"/>
</dbReference>